<evidence type="ECO:0000313" key="1">
    <source>
        <dbReference type="EMBL" id="MBU9853818.1"/>
    </source>
</evidence>
<organism evidence="1 2">
    <name type="scientific">Rahnella bonaserana</name>
    <dbReference type="NCBI Taxonomy" id="2816248"/>
    <lineage>
        <taxon>Bacteria</taxon>
        <taxon>Pseudomonadati</taxon>
        <taxon>Pseudomonadota</taxon>
        <taxon>Gammaproteobacteria</taxon>
        <taxon>Enterobacterales</taxon>
        <taxon>Yersiniaceae</taxon>
        <taxon>Rahnella</taxon>
    </lineage>
</organism>
<dbReference type="PANTHER" id="PTHR33840:SF1">
    <property type="entry name" value="TLE1 PHOSPHOLIPASE DOMAIN-CONTAINING PROTEIN"/>
    <property type="match status" value="1"/>
</dbReference>
<dbReference type="Proteomes" id="UP000734343">
    <property type="component" value="Unassembled WGS sequence"/>
</dbReference>
<evidence type="ECO:0000313" key="2">
    <source>
        <dbReference type="Proteomes" id="UP000734343"/>
    </source>
</evidence>
<dbReference type="RefSeq" id="WP_217171565.1">
    <property type="nucleotide sequence ID" value="NZ_JAFMOW010000043.1"/>
</dbReference>
<proteinExistence type="predicted"/>
<accession>A0ABS6LNY9</accession>
<dbReference type="EMBL" id="JAFMOW010000043">
    <property type="protein sequence ID" value="MBU9853818.1"/>
    <property type="molecule type" value="Genomic_DNA"/>
</dbReference>
<gene>
    <name evidence="1" type="ORF">J1778_00780</name>
</gene>
<dbReference type="PANTHER" id="PTHR33840">
    <property type="match status" value="1"/>
</dbReference>
<reference evidence="1 2" key="1">
    <citation type="submission" date="2021-03" db="EMBL/GenBank/DDBJ databases">
        <title>Five novel Rahnella species.</title>
        <authorList>
            <person name="Brady C."/>
            <person name="Asselin J."/>
            <person name="Beer S."/>
            <person name="Bruberg M.B."/>
            <person name="Crampton B."/>
            <person name="Venter S."/>
            <person name="Arnold D."/>
            <person name="Denman S."/>
        </authorList>
    </citation>
    <scope>NUCLEOTIDE SEQUENCE [LARGE SCALE GENOMIC DNA]</scope>
    <source>
        <strain evidence="1 2">H11b</strain>
    </source>
</reference>
<comment type="caution">
    <text evidence="1">The sequence shown here is derived from an EMBL/GenBank/DDBJ whole genome shotgun (WGS) entry which is preliminary data.</text>
</comment>
<name>A0ABS6LNY9_9GAMM</name>
<sequence length="596" mass="66486">MDSESLIAAAHRAQQAEDGSLSNCSRIWHVGFFFDGIHRNIEQDAPENRLSNIGRLFRAFPDLNKNTSRESYDALYISGLGTPFHENLTSKLHAIMDGAQGSALDDLKDLPGDIAKEAGIEFFKTGKWWEVLKDVGKKLINPTEWAKLTGDITKSAVKKVSIEATPWLRDNPVIADMLVTGVDTRITSTKTSFEEAFKEAKNKSQVPIKLISVSLFGYDLGATLARKFLDTLLDDICQKQGDKYVYQGIPVEIIFAGLFDCARHTPASNNNGVDWFVGAFGGPIRGISILLGDKYVDQDTPLPAAVKSALHLVAAHETRVWRSLYRLGGDKQKYREELLPGCSEDVGGGLKPDEQKPSAELCRVALHRMYREATLAGVPFPDFQTLHQSNPVIAEYFIMENSVKEKSVAEWTALYQQAVPFKNLSVAAQNLHLDSYIDWLGRQFYLYRSQCMKYAEQRGQVMASAGASAGLLGISPKAQETASDIRNEIDILRKHWGWLDDVHRAALSMQNAMEMPDSKDIRRQLVPDVYIPALRRAKKFLAYGHAAYEGLPPPWPEDSAPSEIYAWFVHDVQKVDKGAGISEDFLVIRSMEMPDS</sequence>
<protein>
    <submittedName>
        <fullName evidence="1">DUF2235 domain-containing protein</fullName>
    </submittedName>
</protein>
<keyword evidence="2" id="KW-1185">Reference proteome</keyword>